<evidence type="ECO:0000256" key="1">
    <source>
        <dbReference type="SAM" id="MobiDB-lite"/>
    </source>
</evidence>
<organism evidence="2 3">
    <name type="scientific">Nonomuraea helvata</name>
    <dbReference type="NCBI Taxonomy" id="37484"/>
    <lineage>
        <taxon>Bacteria</taxon>
        <taxon>Bacillati</taxon>
        <taxon>Actinomycetota</taxon>
        <taxon>Actinomycetes</taxon>
        <taxon>Streptosporangiales</taxon>
        <taxon>Streptosporangiaceae</taxon>
        <taxon>Nonomuraea</taxon>
    </lineage>
</organism>
<keyword evidence="3" id="KW-1185">Reference proteome</keyword>
<evidence type="ECO:0000313" key="3">
    <source>
        <dbReference type="Proteomes" id="UP001589532"/>
    </source>
</evidence>
<comment type="caution">
    <text evidence="2">The sequence shown here is derived from an EMBL/GenBank/DDBJ whole genome shotgun (WGS) entry which is preliminary data.</text>
</comment>
<name>A0ABV5SFV3_9ACTN</name>
<gene>
    <name evidence="2" type="ORF">ACFFSA_41930</name>
</gene>
<proteinExistence type="predicted"/>
<reference evidence="2 3" key="1">
    <citation type="submission" date="2024-09" db="EMBL/GenBank/DDBJ databases">
        <authorList>
            <person name="Sun Q."/>
            <person name="Mori K."/>
        </authorList>
    </citation>
    <scope>NUCLEOTIDE SEQUENCE [LARGE SCALE GENOMIC DNA]</scope>
    <source>
        <strain evidence="2 3">JCM 3143</strain>
    </source>
</reference>
<feature type="compositionally biased region" description="Basic and acidic residues" evidence="1">
    <location>
        <begin position="185"/>
        <end position="195"/>
    </location>
</feature>
<feature type="region of interest" description="Disordered" evidence="1">
    <location>
        <begin position="149"/>
        <end position="213"/>
    </location>
</feature>
<accession>A0ABV5SFV3</accession>
<feature type="region of interest" description="Disordered" evidence="1">
    <location>
        <begin position="98"/>
        <end position="126"/>
    </location>
</feature>
<feature type="compositionally biased region" description="Basic and acidic residues" evidence="1">
    <location>
        <begin position="102"/>
        <end position="114"/>
    </location>
</feature>
<evidence type="ECO:0000313" key="2">
    <source>
        <dbReference type="EMBL" id="MFB9629673.1"/>
    </source>
</evidence>
<dbReference type="EMBL" id="JBHMBW010000062">
    <property type="protein sequence ID" value="MFB9629673.1"/>
    <property type="molecule type" value="Genomic_DNA"/>
</dbReference>
<dbReference type="Proteomes" id="UP001589532">
    <property type="component" value="Unassembled WGS sequence"/>
</dbReference>
<dbReference type="RefSeq" id="WP_344990241.1">
    <property type="nucleotide sequence ID" value="NZ_BAAAXV010000005.1"/>
</dbReference>
<sequence>MTGREGHRRVVADAFGSKPPDHTGHFARWGGPAVPEAAPAALSELTTAVADEAIGGMTLVRRLSCSPGKSTGLTTVAAFADDLVDGVCTPGRRYQALGRFGSHHDPQAEDHRGGQQDGVTNRAACARDDPQYDLRVVWRPVTARRIRHRRQDAEVTRTAGRNPGDDRSRSYDYAGGRAKSRGIHQRPEHIDDRRAHQGAPVPREGGASPAAPRMAAPMDHSVFSHCSLTVLSLLFRCCPASGVSAGNGVGRVDFTPRGRANPH</sequence>
<protein>
    <submittedName>
        <fullName evidence="2">Uncharacterized protein</fullName>
    </submittedName>
</protein>